<name>A0ABN2BUM0_9ACTN</name>
<dbReference type="EMBL" id="BAAAQD010000019">
    <property type="protein sequence ID" value="GAA1546221.1"/>
    <property type="molecule type" value="Genomic_DNA"/>
</dbReference>
<dbReference type="InterPro" id="IPR050465">
    <property type="entry name" value="UPF0194_transport"/>
</dbReference>
<sequence length="352" mass="35425">MKVWWLAGGAAVLAVAVVVGVLLTGDEKVAPAKVSTTKVTRGSVSTTVSASGTVQAQQSRTLGFTSSGMLTELNVKPGDVVAAGMVLARIDATAAQESVDAAEESVDSAEDALDRAETAQASATSTPSVSPSASRAPGGGQNPGTGNQNSVQNASDNLLNAQQRLNNAKLTLTQANAKLAGTVITAPLAGKILAVNGTVGSAAGSSVITLAGTGDVVVKAQFTEAEVAHLKVGQVARITLPDNASAKYDGKVIQIDPAGTVSNRLVRYAALIAFDKVPDTLLYGQSATVAVVTASVDGVLSVPSTAVRGGVVVVRVNGRDEERKVATGLRGDVNTEITSGLAEGDEILTAGR</sequence>
<dbReference type="SUPFAM" id="SSF111369">
    <property type="entry name" value="HlyD-like secretion proteins"/>
    <property type="match status" value="1"/>
</dbReference>
<accession>A0ABN2BUM0</accession>
<evidence type="ECO:0000313" key="4">
    <source>
        <dbReference type="EMBL" id="GAA1546221.1"/>
    </source>
</evidence>
<gene>
    <name evidence="4" type="primary">macA</name>
    <name evidence="4" type="ORF">GCM10009827_077960</name>
</gene>
<evidence type="ECO:0000256" key="1">
    <source>
        <dbReference type="ARBA" id="ARBA00004196"/>
    </source>
</evidence>
<keyword evidence="2" id="KW-0175">Coiled coil</keyword>
<evidence type="ECO:0000256" key="3">
    <source>
        <dbReference type="SAM" id="MobiDB-lite"/>
    </source>
</evidence>
<feature type="compositionally biased region" description="Low complexity" evidence="3">
    <location>
        <begin position="118"/>
        <end position="136"/>
    </location>
</feature>
<dbReference type="Gene3D" id="2.40.50.100">
    <property type="match status" value="1"/>
</dbReference>
<dbReference type="RefSeq" id="WP_344508229.1">
    <property type="nucleotide sequence ID" value="NZ_BAAAQD010000019.1"/>
</dbReference>
<dbReference type="Gene3D" id="2.40.30.170">
    <property type="match status" value="1"/>
</dbReference>
<dbReference type="Proteomes" id="UP001501470">
    <property type="component" value="Unassembled WGS sequence"/>
</dbReference>
<evidence type="ECO:0000256" key="2">
    <source>
        <dbReference type="ARBA" id="ARBA00023054"/>
    </source>
</evidence>
<comment type="caution">
    <text evidence="4">The sequence shown here is derived from an EMBL/GenBank/DDBJ whole genome shotgun (WGS) entry which is preliminary data.</text>
</comment>
<dbReference type="PANTHER" id="PTHR32347:SF23">
    <property type="entry name" value="BLL5650 PROTEIN"/>
    <property type="match status" value="1"/>
</dbReference>
<evidence type="ECO:0000313" key="5">
    <source>
        <dbReference type="Proteomes" id="UP001501470"/>
    </source>
</evidence>
<dbReference type="Gene3D" id="1.20.1600.10">
    <property type="entry name" value="Outer membrane efflux proteins (OEP)"/>
    <property type="match status" value="1"/>
</dbReference>
<dbReference type="PANTHER" id="PTHR32347">
    <property type="entry name" value="EFFLUX SYSTEM COMPONENT YKNX-RELATED"/>
    <property type="match status" value="1"/>
</dbReference>
<reference evidence="4 5" key="1">
    <citation type="journal article" date="2019" name="Int. J. Syst. Evol. Microbiol.">
        <title>The Global Catalogue of Microorganisms (GCM) 10K type strain sequencing project: providing services to taxonomists for standard genome sequencing and annotation.</title>
        <authorList>
            <consortium name="The Broad Institute Genomics Platform"/>
            <consortium name="The Broad Institute Genome Sequencing Center for Infectious Disease"/>
            <person name="Wu L."/>
            <person name="Ma J."/>
        </authorList>
    </citation>
    <scope>NUCLEOTIDE SEQUENCE [LARGE SCALE GENOMIC DNA]</scope>
    <source>
        <strain evidence="4 5">JCM 15933</strain>
    </source>
</reference>
<dbReference type="Gene3D" id="2.40.420.20">
    <property type="match status" value="1"/>
</dbReference>
<feature type="compositionally biased region" description="Acidic residues" evidence="3">
    <location>
        <begin position="100"/>
        <end position="111"/>
    </location>
</feature>
<organism evidence="4 5">
    <name type="scientific">Dactylosporangium maewongense</name>
    <dbReference type="NCBI Taxonomy" id="634393"/>
    <lineage>
        <taxon>Bacteria</taxon>
        <taxon>Bacillati</taxon>
        <taxon>Actinomycetota</taxon>
        <taxon>Actinomycetes</taxon>
        <taxon>Micromonosporales</taxon>
        <taxon>Micromonosporaceae</taxon>
        <taxon>Dactylosporangium</taxon>
    </lineage>
</organism>
<proteinExistence type="predicted"/>
<keyword evidence="5" id="KW-1185">Reference proteome</keyword>
<feature type="region of interest" description="Disordered" evidence="3">
    <location>
        <begin position="97"/>
        <end position="152"/>
    </location>
</feature>
<protein>
    <submittedName>
        <fullName evidence="4">Macrolide transporter subunit MacA</fullName>
    </submittedName>
</protein>
<comment type="subcellular location">
    <subcellularLocation>
        <location evidence="1">Cell envelope</location>
    </subcellularLocation>
</comment>